<accession>A0A2S7T9I8</accession>
<dbReference type="NCBIfam" id="NF001531">
    <property type="entry name" value="PRK00364.2-2"/>
    <property type="match status" value="1"/>
</dbReference>
<dbReference type="InterPro" id="IPR011032">
    <property type="entry name" value="GroES-like_sf"/>
</dbReference>
<evidence type="ECO:0000256" key="4">
    <source>
        <dbReference type="HAMAP-Rule" id="MF_00580"/>
    </source>
</evidence>
<evidence type="ECO:0000256" key="5">
    <source>
        <dbReference type="RuleBase" id="RU000535"/>
    </source>
</evidence>
<evidence type="ECO:0000313" key="6">
    <source>
        <dbReference type="EMBL" id="PQJ16603.1"/>
    </source>
</evidence>
<dbReference type="PANTHER" id="PTHR10772">
    <property type="entry name" value="10 KDA HEAT SHOCK PROTEIN"/>
    <property type="match status" value="1"/>
</dbReference>
<dbReference type="PROSITE" id="PS00681">
    <property type="entry name" value="CHAPERONINS_CPN10"/>
    <property type="match status" value="1"/>
</dbReference>
<dbReference type="AlphaFoldDB" id="A0A2S7T9I8"/>
<comment type="caution">
    <text evidence="6">The sequence shown here is derived from an EMBL/GenBank/DDBJ whole genome shotgun (WGS) entry which is preliminary data.</text>
</comment>
<dbReference type="GO" id="GO:0051082">
    <property type="term" value="F:unfolded protein binding"/>
    <property type="evidence" value="ECO:0007669"/>
    <property type="project" value="TreeGrafter"/>
</dbReference>
<dbReference type="NCBIfam" id="NF001533">
    <property type="entry name" value="PRK00364.2-4"/>
    <property type="match status" value="1"/>
</dbReference>
<dbReference type="Pfam" id="PF00166">
    <property type="entry name" value="Cpn10"/>
    <property type="match status" value="1"/>
</dbReference>
<dbReference type="SMART" id="SM00883">
    <property type="entry name" value="Cpn10"/>
    <property type="match status" value="1"/>
</dbReference>
<dbReference type="PRINTS" id="PR00297">
    <property type="entry name" value="CHAPERONIN10"/>
</dbReference>
<protein>
    <recommendedName>
        <fullName evidence="4">Co-chaperonin GroES</fullName>
    </recommendedName>
    <alternativeName>
        <fullName evidence="4">10 kDa chaperonin</fullName>
    </alternativeName>
    <alternativeName>
        <fullName evidence="4">Chaperonin-10</fullName>
        <shortName evidence="4">Cpn10</shortName>
    </alternativeName>
</protein>
<dbReference type="GO" id="GO:0005524">
    <property type="term" value="F:ATP binding"/>
    <property type="evidence" value="ECO:0007669"/>
    <property type="project" value="InterPro"/>
</dbReference>
<dbReference type="SUPFAM" id="SSF50129">
    <property type="entry name" value="GroES-like"/>
    <property type="match status" value="1"/>
</dbReference>
<keyword evidence="2 4" id="KW-0963">Cytoplasm</keyword>
<comment type="function">
    <text evidence="4 5">Together with the chaperonin GroEL, plays an essential role in assisting protein folding. The GroEL-GroES system forms a nano-cage that allows encapsulation of the non-native substrate proteins and provides a physical environment optimized to promote and accelerate protein folding. GroES binds to the apical surface of the GroEL ring, thereby capping the opening of the GroEL channel.</text>
</comment>
<evidence type="ECO:0000256" key="3">
    <source>
        <dbReference type="ARBA" id="ARBA00023186"/>
    </source>
</evidence>
<dbReference type="Proteomes" id="UP000239366">
    <property type="component" value="Unassembled WGS sequence"/>
</dbReference>
<proteinExistence type="inferred from homology"/>
<organism evidence="6 7">
    <name type="scientific">Aureicoccus marinus</name>
    <dbReference type="NCBI Taxonomy" id="754435"/>
    <lineage>
        <taxon>Bacteria</taxon>
        <taxon>Pseudomonadati</taxon>
        <taxon>Bacteroidota</taxon>
        <taxon>Flavobacteriia</taxon>
        <taxon>Flavobacteriales</taxon>
        <taxon>Flavobacteriaceae</taxon>
        <taxon>Aureicoccus</taxon>
    </lineage>
</organism>
<dbReference type="Gene3D" id="2.30.33.40">
    <property type="entry name" value="GroES chaperonin"/>
    <property type="match status" value="1"/>
</dbReference>
<keyword evidence="7" id="KW-1185">Reference proteome</keyword>
<comment type="similarity">
    <text evidence="1 4 5">Belongs to the GroES chaperonin family.</text>
</comment>
<dbReference type="CDD" id="cd00320">
    <property type="entry name" value="cpn10"/>
    <property type="match status" value="1"/>
</dbReference>
<dbReference type="GO" id="GO:0051087">
    <property type="term" value="F:protein-folding chaperone binding"/>
    <property type="evidence" value="ECO:0007669"/>
    <property type="project" value="TreeGrafter"/>
</dbReference>
<dbReference type="GO" id="GO:0044183">
    <property type="term" value="F:protein folding chaperone"/>
    <property type="evidence" value="ECO:0007669"/>
    <property type="project" value="InterPro"/>
</dbReference>
<evidence type="ECO:0000256" key="2">
    <source>
        <dbReference type="ARBA" id="ARBA00022490"/>
    </source>
</evidence>
<comment type="subunit">
    <text evidence="4">Heptamer of 7 subunits arranged in a ring. Interacts with the chaperonin GroEL.</text>
</comment>
<dbReference type="GO" id="GO:0046872">
    <property type="term" value="F:metal ion binding"/>
    <property type="evidence" value="ECO:0007669"/>
    <property type="project" value="TreeGrafter"/>
</dbReference>
<dbReference type="PANTHER" id="PTHR10772:SF58">
    <property type="entry name" value="CO-CHAPERONIN GROES"/>
    <property type="match status" value="1"/>
</dbReference>
<keyword evidence="3 4" id="KW-0143">Chaperone</keyword>
<evidence type="ECO:0000313" key="7">
    <source>
        <dbReference type="Proteomes" id="UP000239366"/>
    </source>
</evidence>
<dbReference type="EMBL" id="MQVX01000001">
    <property type="protein sequence ID" value="PQJ16603.1"/>
    <property type="molecule type" value="Genomic_DNA"/>
</dbReference>
<dbReference type="HAMAP" id="MF_00580">
    <property type="entry name" value="CH10"/>
    <property type="match status" value="1"/>
</dbReference>
<dbReference type="InterPro" id="IPR020818">
    <property type="entry name" value="Chaperonin_GroES"/>
</dbReference>
<dbReference type="InterPro" id="IPR037124">
    <property type="entry name" value="Chaperonin_GroES_sf"/>
</dbReference>
<dbReference type="InterPro" id="IPR018369">
    <property type="entry name" value="Chaprnonin_Cpn10_CS"/>
</dbReference>
<dbReference type="RefSeq" id="WP_105002272.1">
    <property type="nucleotide sequence ID" value="NZ_MQVX01000001.1"/>
</dbReference>
<name>A0A2S7T9I8_9FLAO</name>
<sequence>MAKLKIKPLADRVLVEPMAAETKTASGIIIPDTAKEKPQKGKVVAVGPGTKDESMTVSVGDTVLYGKYSGTELKLEGNDYLMMRESDILAIV</sequence>
<dbReference type="OrthoDB" id="9806791at2"/>
<gene>
    <name evidence="4" type="primary">groES</name>
    <name evidence="4" type="synonym">groS</name>
    <name evidence="6" type="ORF">BST99_13545</name>
</gene>
<comment type="subcellular location">
    <subcellularLocation>
        <location evidence="4">Cytoplasm</location>
    </subcellularLocation>
</comment>
<reference evidence="7" key="1">
    <citation type="submission" date="2016-11" db="EMBL/GenBank/DDBJ databases">
        <title>Trade-off between light-utilization and light-protection in marine flavobacteria.</title>
        <authorList>
            <person name="Kumagai Y."/>
            <person name="Yoshizawa S."/>
            <person name="Kogure K."/>
        </authorList>
    </citation>
    <scope>NUCLEOTIDE SEQUENCE [LARGE SCALE GENOMIC DNA]</scope>
    <source>
        <strain evidence="7">SG-18</strain>
    </source>
</reference>
<dbReference type="FunFam" id="2.30.33.40:FF:000004">
    <property type="entry name" value="10 kDa chaperonin"/>
    <property type="match status" value="1"/>
</dbReference>
<dbReference type="GO" id="GO:0005737">
    <property type="term" value="C:cytoplasm"/>
    <property type="evidence" value="ECO:0007669"/>
    <property type="project" value="UniProtKB-SubCell"/>
</dbReference>
<evidence type="ECO:0000256" key="1">
    <source>
        <dbReference type="ARBA" id="ARBA00006975"/>
    </source>
</evidence>